<dbReference type="NCBIfam" id="TIGR00442">
    <property type="entry name" value="hisS"/>
    <property type="match status" value="1"/>
</dbReference>
<feature type="binding site" evidence="3">
    <location>
        <position position="126"/>
    </location>
    <ligand>
        <name>L-histidine</name>
        <dbReference type="ChEBI" id="CHEBI:57595"/>
    </ligand>
</feature>
<keyword evidence="2" id="KW-0963">Cytoplasm</keyword>
<feature type="binding site" evidence="3">
    <location>
        <position position="130"/>
    </location>
    <ligand>
        <name>L-histidine</name>
        <dbReference type="ChEBI" id="CHEBI:57595"/>
    </ligand>
</feature>
<comment type="caution">
    <text evidence="5">The sequence shown here is derived from an EMBL/GenBank/DDBJ whole genome shotgun (WGS) entry which is preliminary data.</text>
</comment>
<dbReference type="PROSITE" id="PS50862">
    <property type="entry name" value="AA_TRNA_LIGASE_II"/>
    <property type="match status" value="1"/>
</dbReference>
<feature type="binding site" evidence="3">
    <location>
        <begin position="81"/>
        <end position="83"/>
    </location>
    <ligand>
        <name>L-histidine</name>
        <dbReference type="ChEBI" id="CHEBI:57595"/>
    </ligand>
</feature>
<dbReference type="InterPro" id="IPR036621">
    <property type="entry name" value="Anticodon-bd_dom_sf"/>
</dbReference>
<dbReference type="InterPro" id="IPR004516">
    <property type="entry name" value="HisRS/HisZ"/>
</dbReference>
<dbReference type="InterPro" id="IPR041715">
    <property type="entry name" value="HisRS-like_core"/>
</dbReference>
<reference evidence="5 6" key="1">
    <citation type="journal article" date="2019" name="Nat. Microbiol.">
        <title>Mediterranean grassland soil C-N compound turnover is dependent on rainfall and depth, and is mediated by genomically divergent microorganisms.</title>
        <authorList>
            <person name="Diamond S."/>
            <person name="Andeer P.F."/>
            <person name="Li Z."/>
            <person name="Crits-Christoph A."/>
            <person name="Burstein D."/>
            <person name="Anantharaman K."/>
            <person name="Lane K.R."/>
            <person name="Thomas B.C."/>
            <person name="Pan C."/>
            <person name="Northen T.R."/>
            <person name="Banfield J.F."/>
        </authorList>
    </citation>
    <scope>NUCLEOTIDE SEQUENCE [LARGE SCALE GENOMIC DNA]</scope>
    <source>
        <strain evidence="5">WS_1</strain>
    </source>
</reference>
<keyword evidence="2" id="KW-0030">Aminoacyl-tRNA synthetase</keyword>
<dbReference type="InterPro" id="IPR015807">
    <property type="entry name" value="His-tRNA-ligase"/>
</dbReference>
<dbReference type="Proteomes" id="UP000316292">
    <property type="component" value="Unassembled WGS sequence"/>
</dbReference>
<dbReference type="Pfam" id="PF13393">
    <property type="entry name" value="tRNA-synt_His"/>
    <property type="match status" value="1"/>
</dbReference>
<comment type="similarity">
    <text evidence="1 2">Belongs to the class-II aminoacyl-tRNA synthetase family.</text>
</comment>
<evidence type="ECO:0000256" key="3">
    <source>
        <dbReference type="PIRSR" id="PIRSR001549-1"/>
    </source>
</evidence>
<dbReference type="EMBL" id="VBOR01000098">
    <property type="protein sequence ID" value="TMQ47757.1"/>
    <property type="molecule type" value="Genomic_DNA"/>
</dbReference>
<dbReference type="GO" id="GO:0005737">
    <property type="term" value="C:cytoplasm"/>
    <property type="evidence" value="ECO:0007669"/>
    <property type="project" value="UniProtKB-SubCell"/>
</dbReference>
<dbReference type="SUPFAM" id="SSF55681">
    <property type="entry name" value="Class II aaRS and biotin synthetases"/>
    <property type="match status" value="1"/>
</dbReference>
<dbReference type="InterPro" id="IPR006195">
    <property type="entry name" value="aa-tRNA-synth_II"/>
</dbReference>
<feature type="binding site" evidence="3">
    <location>
        <position position="112"/>
    </location>
    <ligand>
        <name>L-histidine</name>
        <dbReference type="ChEBI" id="CHEBI:57595"/>
    </ligand>
</feature>
<proteinExistence type="inferred from homology"/>
<comment type="subcellular location">
    <subcellularLocation>
        <location evidence="2">Cytoplasm</location>
    </subcellularLocation>
</comment>
<dbReference type="PIRSF" id="PIRSF001549">
    <property type="entry name" value="His-tRNA_synth"/>
    <property type="match status" value="1"/>
</dbReference>
<dbReference type="Gene3D" id="3.30.930.10">
    <property type="entry name" value="Bira Bifunctional Protein, Domain 2"/>
    <property type="match status" value="1"/>
</dbReference>
<dbReference type="InterPro" id="IPR045864">
    <property type="entry name" value="aa-tRNA-synth_II/BPL/LPL"/>
</dbReference>
<protein>
    <recommendedName>
        <fullName evidence="2">Histidine--tRNA ligase</fullName>
        <ecNumber evidence="2">6.1.1.21</ecNumber>
    </recommendedName>
    <alternativeName>
        <fullName evidence="2">Histidyl-tRNA synthetase</fullName>
        <shortName evidence="2">HisRS</shortName>
    </alternativeName>
</protein>
<evidence type="ECO:0000313" key="5">
    <source>
        <dbReference type="EMBL" id="TMQ47757.1"/>
    </source>
</evidence>
<dbReference type="GO" id="GO:0006427">
    <property type="term" value="P:histidyl-tRNA aminoacylation"/>
    <property type="evidence" value="ECO:0007669"/>
    <property type="project" value="UniProtKB-UniRule"/>
</dbReference>
<dbReference type="AlphaFoldDB" id="A0A538S8R4"/>
<accession>A0A538S8R4</accession>
<gene>
    <name evidence="2" type="primary">hisS</name>
    <name evidence="5" type="ORF">E6K71_09115</name>
</gene>
<comment type="catalytic activity">
    <reaction evidence="2">
        <text>tRNA(His) + L-histidine + ATP = L-histidyl-tRNA(His) + AMP + diphosphate + H(+)</text>
        <dbReference type="Rhea" id="RHEA:17313"/>
        <dbReference type="Rhea" id="RHEA-COMP:9665"/>
        <dbReference type="Rhea" id="RHEA-COMP:9689"/>
        <dbReference type="ChEBI" id="CHEBI:15378"/>
        <dbReference type="ChEBI" id="CHEBI:30616"/>
        <dbReference type="ChEBI" id="CHEBI:33019"/>
        <dbReference type="ChEBI" id="CHEBI:57595"/>
        <dbReference type="ChEBI" id="CHEBI:78442"/>
        <dbReference type="ChEBI" id="CHEBI:78527"/>
        <dbReference type="ChEBI" id="CHEBI:456215"/>
        <dbReference type="EC" id="6.1.1.21"/>
    </reaction>
</comment>
<keyword evidence="2 5" id="KW-0436">Ligase</keyword>
<dbReference type="HAMAP" id="MF_00127">
    <property type="entry name" value="His_tRNA_synth"/>
    <property type="match status" value="1"/>
</dbReference>
<keyword evidence="2" id="KW-0067">ATP-binding</keyword>
<dbReference type="SUPFAM" id="SSF52954">
    <property type="entry name" value="Class II aaRS ABD-related"/>
    <property type="match status" value="1"/>
</dbReference>
<feature type="binding site" evidence="3">
    <location>
        <position position="257"/>
    </location>
    <ligand>
        <name>L-histidine</name>
        <dbReference type="ChEBI" id="CHEBI:57595"/>
    </ligand>
</feature>
<dbReference type="PANTHER" id="PTHR43707:SF1">
    <property type="entry name" value="HISTIDINE--TRNA LIGASE, MITOCHONDRIAL-RELATED"/>
    <property type="match status" value="1"/>
</dbReference>
<evidence type="ECO:0000313" key="6">
    <source>
        <dbReference type="Proteomes" id="UP000316292"/>
    </source>
</evidence>
<keyword evidence="2" id="KW-0648">Protein biosynthesis</keyword>
<sequence>MKFQAPKGTHDILPGEVERWQWLEERTRGVMALYGYREVRSPIFESTDLFVRSVGESTDIVRKELYTFQDRKGRSLTLRPEGTAPLVRAFLENAPLREDSQARLYYMGPMFRYERPQAGRYRQFWQIGAELLGSARPEADAEMIDLFRAVLHDVGLEEVTVLLNSLGDATCRPAYREAIRAYFKQHEGKLCGDCKERLATNPLRILDCKVPSCAPVIAGAPSVLDSLCPECAEHFEAVKRALTGLGIRYEIAPRLVRGLDYYTRTVFEIHAAGLGAQSAVGGGGRYDQLVKDFGGPDTPAIGFSIGMERLLLSIGADAAPAAPQADVVVIALKPEAGIEAQALARTLRGQQEAPERRSPLRVLTDVAGRSANSQMKWASKMGAKWAVFVPKGEDGYAVRDMAAGKDEQRQPSIEELRSWLLKRREPVESAR</sequence>
<dbReference type="EC" id="6.1.1.21" evidence="2"/>
<dbReference type="GO" id="GO:0004821">
    <property type="term" value="F:histidine-tRNA ligase activity"/>
    <property type="evidence" value="ECO:0007669"/>
    <property type="project" value="UniProtKB-UniRule"/>
</dbReference>
<dbReference type="PANTHER" id="PTHR43707">
    <property type="entry name" value="HISTIDYL-TRNA SYNTHETASE"/>
    <property type="match status" value="1"/>
</dbReference>
<comment type="subunit">
    <text evidence="2">Homodimer.</text>
</comment>
<dbReference type="Gene3D" id="3.40.50.800">
    <property type="entry name" value="Anticodon-binding domain"/>
    <property type="match status" value="1"/>
</dbReference>
<evidence type="ECO:0000256" key="1">
    <source>
        <dbReference type="ARBA" id="ARBA00008226"/>
    </source>
</evidence>
<keyword evidence="2" id="KW-0547">Nucleotide-binding</keyword>
<feature type="domain" description="Aminoacyl-transfer RNA synthetases class-II family profile" evidence="4">
    <location>
        <begin position="21"/>
        <end position="334"/>
    </location>
</feature>
<name>A0A538S8R4_UNCEI</name>
<organism evidence="5 6">
    <name type="scientific">Eiseniibacteriota bacterium</name>
    <dbReference type="NCBI Taxonomy" id="2212470"/>
    <lineage>
        <taxon>Bacteria</taxon>
        <taxon>Candidatus Eiseniibacteriota</taxon>
    </lineage>
</organism>
<feature type="binding site" evidence="3">
    <location>
        <begin position="261"/>
        <end position="262"/>
    </location>
    <ligand>
        <name>L-histidine</name>
        <dbReference type="ChEBI" id="CHEBI:57595"/>
    </ligand>
</feature>
<evidence type="ECO:0000259" key="4">
    <source>
        <dbReference type="PROSITE" id="PS50862"/>
    </source>
</evidence>
<evidence type="ECO:0000256" key="2">
    <source>
        <dbReference type="HAMAP-Rule" id="MF_00127"/>
    </source>
</evidence>
<dbReference type="GO" id="GO:0005524">
    <property type="term" value="F:ATP binding"/>
    <property type="evidence" value="ECO:0007669"/>
    <property type="project" value="UniProtKB-UniRule"/>
</dbReference>
<dbReference type="CDD" id="cd00773">
    <property type="entry name" value="HisRS-like_core"/>
    <property type="match status" value="1"/>
</dbReference>